<evidence type="ECO:0000313" key="16">
    <source>
        <dbReference type="Proteomes" id="UP000254677"/>
    </source>
</evidence>
<dbReference type="EC" id="2.7.4.8" evidence="4 13"/>
<dbReference type="Gene3D" id="3.30.63.10">
    <property type="entry name" value="Guanylate Kinase phosphate binding domain"/>
    <property type="match status" value="1"/>
</dbReference>
<dbReference type="SMART" id="SM00072">
    <property type="entry name" value="GuKc"/>
    <property type="match status" value="1"/>
</dbReference>
<dbReference type="SUPFAM" id="SSF52540">
    <property type="entry name" value="P-loop containing nucleoside triphosphate hydrolases"/>
    <property type="match status" value="1"/>
</dbReference>
<keyword evidence="16" id="KW-1185">Reference proteome</keyword>
<gene>
    <name evidence="13 15" type="primary">gmk</name>
    <name evidence="15" type="ORF">NCTC13292_02287</name>
</gene>
<keyword evidence="8 13" id="KW-0547">Nucleotide-binding</keyword>
<dbReference type="CDD" id="cd00071">
    <property type="entry name" value="GMPK"/>
    <property type="match status" value="1"/>
</dbReference>
<comment type="similarity">
    <text evidence="3 13">Belongs to the guanylate kinase family.</text>
</comment>
<keyword evidence="10 13" id="KW-0067">ATP-binding</keyword>
<comment type="subcellular location">
    <subcellularLocation>
        <location evidence="2 13">Cytoplasm</location>
    </subcellularLocation>
</comment>
<dbReference type="InterPro" id="IPR027417">
    <property type="entry name" value="P-loop_NTPase"/>
</dbReference>
<evidence type="ECO:0000256" key="9">
    <source>
        <dbReference type="ARBA" id="ARBA00022777"/>
    </source>
</evidence>
<accession>A0A378J729</accession>
<dbReference type="PROSITE" id="PS50052">
    <property type="entry name" value="GUANYLATE_KINASE_2"/>
    <property type="match status" value="1"/>
</dbReference>
<dbReference type="PANTHER" id="PTHR23117">
    <property type="entry name" value="GUANYLATE KINASE-RELATED"/>
    <property type="match status" value="1"/>
</dbReference>
<evidence type="ECO:0000256" key="3">
    <source>
        <dbReference type="ARBA" id="ARBA00005790"/>
    </source>
</evidence>
<feature type="binding site" evidence="13">
    <location>
        <begin position="16"/>
        <end position="23"/>
    </location>
    <ligand>
        <name>ATP</name>
        <dbReference type="ChEBI" id="CHEBI:30616"/>
    </ligand>
</feature>
<keyword evidence="7 13" id="KW-0808">Transferase</keyword>
<dbReference type="Proteomes" id="UP000254677">
    <property type="component" value="Unassembled WGS sequence"/>
</dbReference>
<dbReference type="PANTHER" id="PTHR23117:SF13">
    <property type="entry name" value="GUANYLATE KINASE"/>
    <property type="match status" value="1"/>
</dbReference>
<evidence type="ECO:0000256" key="7">
    <source>
        <dbReference type="ARBA" id="ARBA00022679"/>
    </source>
</evidence>
<dbReference type="Gene3D" id="3.40.50.300">
    <property type="entry name" value="P-loop containing nucleotide triphosphate hydrolases"/>
    <property type="match status" value="1"/>
</dbReference>
<comment type="catalytic activity">
    <reaction evidence="12 13">
        <text>GMP + ATP = GDP + ADP</text>
        <dbReference type="Rhea" id="RHEA:20780"/>
        <dbReference type="ChEBI" id="CHEBI:30616"/>
        <dbReference type="ChEBI" id="CHEBI:58115"/>
        <dbReference type="ChEBI" id="CHEBI:58189"/>
        <dbReference type="ChEBI" id="CHEBI:456216"/>
        <dbReference type="EC" id="2.7.4.8"/>
    </reaction>
</comment>
<evidence type="ECO:0000259" key="14">
    <source>
        <dbReference type="PROSITE" id="PS50052"/>
    </source>
</evidence>
<evidence type="ECO:0000256" key="8">
    <source>
        <dbReference type="ARBA" id="ARBA00022741"/>
    </source>
</evidence>
<dbReference type="NCBIfam" id="TIGR03263">
    <property type="entry name" value="guanyl_kin"/>
    <property type="match status" value="1"/>
</dbReference>
<dbReference type="InterPro" id="IPR020590">
    <property type="entry name" value="Guanylate_kinase_CS"/>
</dbReference>
<dbReference type="PROSITE" id="PS00856">
    <property type="entry name" value="GUANYLATE_KINASE_1"/>
    <property type="match status" value="1"/>
</dbReference>
<evidence type="ECO:0000256" key="12">
    <source>
        <dbReference type="ARBA" id="ARBA00048594"/>
    </source>
</evidence>
<evidence type="ECO:0000256" key="10">
    <source>
        <dbReference type="ARBA" id="ARBA00022840"/>
    </source>
</evidence>
<dbReference type="HAMAP" id="MF_00328">
    <property type="entry name" value="Guanylate_kinase"/>
    <property type="match status" value="1"/>
</dbReference>
<dbReference type="OrthoDB" id="9808150at2"/>
<dbReference type="AlphaFoldDB" id="A0A378J729"/>
<organism evidence="15 16">
    <name type="scientific">Legionella donaldsonii</name>
    <dbReference type="NCBI Taxonomy" id="45060"/>
    <lineage>
        <taxon>Bacteria</taxon>
        <taxon>Pseudomonadati</taxon>
        <taxon>Pseudomonadota</taxon>
        <taxon>Gammaproteobacteria</taxon>
        <taxon>Legionellales</taxon>
        <taxon>Legionellaceae</taxon>
        <taxon>Legionella</taxon>
    </lineage>
</organism>
<keyword evidence="6 13" id="KW-0963">Cytoplasm</keyword>
<dbReference type="Pfam" id="PF00625">
    <property type="entry name" value="Guanylate_kin"/>
    <property type="match status" value="1"/>
</dbReference>
<evidence type="ECO:0000313" key="15">
    <source>
        <dbReference type="EMBL" id="STX43614.1"/>
    </source>
</evidence>
<proteinExistence type="inferred from homology"/>
<evidence type="ECO:0000256" key="11">
    <source>
        <dbReference type="ARBA" id="ARBA00030128"/>
    </source>
</evidence>
<dbReference type="GO" id="GO:0005829">
    <property type="term" value="C:cytosol"/>
    <property type="evidence" value="ECO:0007669"/>
    <property type="project" value="TreeGrafter"/>
</dbReference>
<keyword evidence="9 13" id="KW-0418">Kinase</keyword>
<dbReference type="GO" id="GO:0005524">
    <property type="term" value="F:ATP binding"/>
    <property type="evidence" value="ECO:0007669"/>
    <property type="project" value="UniProtKB-UniRule"/>
</dbReference>
<dbReference type="GO" id="GO:0004385">
    <property type="term" value="F:GMP kinase activity"/>
    <property type="evidence" value="ECO:0007669"/>
    <property type="project" value="UniProtKB-UniRule"/>
</dbReference>
<dbReference type="EMBL" id="UGOA01000001">
    <property type="protein sequence ID" value="STX43614.1"/>
    <property type="molecule type" value="Genomic_DNA"/>
</dbReference>
<dbReference type="RefSeq" id="WP_115221882.1">
    <property type="nucleotide sequence ID" value="NZ_CAXYJE010000002.1"/>
</dbReference>
<evidence type="ECO:0000256" key="6">
    <source>
        <dbReference type="ARBA" id="ARBA00022490"/>
    </source>
</evidence>
<dbReference type="FunFam" id="3.40.50.300:FF:000084">
    <property type="entry name" value="Guanylate kinase"/>
    <property type="match status" value="1"/>
</dbReference>
<evidence type="ECO:0000256" key="5">
    <source>
        <dbReference type="ARBA" id="ARBA00016296"/>
    </source>
</evidence>
<name>A0A378J729_9GAMM</name>
<dbReference type="InterPro" id="IPR008144">
    <property type="entry name" value="Guanylate_kin-like_dom"/>
</dbReference>
<sequence length="211" mass="23651">MADAYSYAGNLIIVAAPSGGGKTSLVRKLVTSLPEIEVSISHTTRKKRPGEKDGVDYFFVDEQQFLAMIEANAFIEHALVFNHHYGTSVAQINTRLQAGVDVVLDIDWQGAQQIKDIFPDAVSVFVIPPALDTLKQRLLDRRQDNEEVISSRMRRAQDELSHFSEFDYLIVNDDFNKAAAELQAIVIANRLRMARQVNQQGKLLSFLMASQ</sequence>
<protein>
    <recommendedName>
        <fullName evidence="5 13">Guanylate kinase</fullName>
        <ecNumber evidence="4 13">2.7.4.8</ecNumber>
    </recommendedName>
    <alternativeName>
        <fullName evidence="11 13">GMP kinase</fullName>
    </alternativeName>
</protein>
<comment type="function">
    <text evidence="1 13">Essential for recycling GMP and indirectly, cGMP.</text>
</comment>
<evidence type="ECO:0000256" key="1">
    <source>
        <dbReference type="ARBA" id="ARBA00003531"/>
    </source>
</evidence>
<feature type="domain" description="Guanylate kinase-like" evidence="14">
    <location>
        <begin position="9"/>
        <end position="187"/>
    </location>
</feature>
<dbReference type="InterPro" id="IPR017665">
    <property type="entry name" value="Guanylate_kinase"/>
</dbReference>
<evidence type="ECO:0000256" key="13">
    <source>
        <dbReference type="HAMAP-Rule" id="MF_00328"/>
    </source>
</evidence>
<dbReference type="FunFam" id="3.30.63.10:FF:000005">
    <property type="entry name" value="Guanylate kinase"/>
    <property type="match status" value="1"/>
</dbReference>
<evidence type="ECO:0000256" key="2">
    <source>
        <dbReference type="ARBA" id="ARBA00004496"/>
    </source>
</evidence>
<dbReference type="InterPro" id="IPR008145">
    <property type="entry name" value="GK/Ca_channel_bsu"/>
</dbReference>
<reference evidence="15 16" key="1">
    <citation type="submission" date="2018-06" db="EMBL/GenBank/DDBJ databases">
        <authorList>
            <consortium name="Pathogen Informatics"/>
            <person name="Doyle S."/>
        </authorList>
    </citation>
    <scope>NUCLEOTIDE SEQUENCE [LARGE SCALE GENOMIC DNA]</scope>
    <source>
        <strain evidence="15 16">NCTC13292</strain>
    </source>
</reference>
<evidence type="ECO:0000256" key="4">
    <source>
        <dbReference type="ARBA" id="ARBA00012961"/>
    </source>
</evidence>